<evidence type="ECO:0000313" key="3">
    <source>
        <dbReference type="Proteomes" id="UP000016426"/>
    </source>
</evidence>
<proteinExistence type="predicted"/>
<dbReference type="Proteomes" id="UP000016426">
    <property type="component" value="Unassembled WGS sequence"/>
</dbReference>
<comment type="caution">
    <text evidence="2">The sequence shown here is derived from an EMBL/GenBank/DDBJ whole genome shotgun (WGS) entry which is preliminary data.</text>
</comment>
<reference evidence="2 3" key="1">
    <citation type="journal article" date="2013" name="Genome Announc.">
        <title>Genome Sequence of the Pigment-Producing Bacterium Pseudogulbenkiania ferrooxidans, Isolated from Loktak Lake.</title>
        <authorList>
            <person name="Puranik S."/>
            <person name="Talkal R."/>
            <person name="Qureshi A."/>
            <person name="Khardenavis A."/>
            <person name="Kapley A."/>
            <person name="Purohit H.J."/>
        </authorList>
    </citation>
    <scope>NUCLEOTIDE SEQUENCE [LARGE SCALE GENOMIC DNA]</scope>
    <source>
        <strain evidence="2 3">EGD-HP2</strain>
    </source>
</reference>
<keyword evidence="1" id="KW-0472">Membrane</keyword>
<evidence type="ECO:0000256" key="1">
    <source>
        <dbReference type="SAM" id="Phobius"/>
    </source>
</evidence>
<name>A0ABN0N5Q1_9NEIS</name>
<accession>A0ABN0N5Q1</accession>
<dbReference type="EMBL" id="AVPH01000238">
    <property type="protein sequence ID" value="ERE05898.1"/>
    <property type="molecule type" value="Genomic_DNA"/>
</dbReference>
<organism evidence="2 3">
    <name type="scientific">Pseudogulbenkiania ferrooxidans EGD-HP2</name>
    <dbReference type="NCBI Taxonomy" id="1388764"/>
    <lineage>
        <taxon>Bacteria</taxon>
        <taxon>Pseudomonadati</taxon>
        <taxon>Pseudomonadota</taxon>
        <taxon>Betaproteobacteria</taxon>
        <taxon>Neisseriales</taxon>
        <taxon>Chromobacteriaceae</taxon>
        <taxon>Pseudogulbenkiania</taxon>
    </lineage>
</organism>
<gene>
    <name evidence="2" type="ORF">O166_09450</name>
</gene>
<protein>
    <submittedName>
        <fullName evidence="2">Uncharacterized protein</fullName>
    </submittedName>
</protein>
<sequence length="65" mass="7276">MHSLSMGSQGGFMDAVKTDPSKFGLIFSVLIFLTLINVALPIHYAQLRRLWNGRVCMGACFWNDV</sequence>
<keyword evidence="1" id="KW-1133">Transmembrane helix</keyword>
<evidence type="ECO:0000313" key="2">
    <source>
        <dbReference type="EMBL" id="ERE05898.1"/>
    </source>
</evidence>
<keyword evidence="3" id="KW-1185">Reference proteome</keyword>
<feature type="transmembrane region" description="Helical" evidence="1">
    <location>
        <begin position="23"/>
        <end position="44"/>
    </location>
</feature>
<keyword evidence="1" id="KW-0812">Transmembrane</keyword>